<sequence>MRSQAWIGWNRAITDIFSGGLSAGYLTSGSNASIISSGFPSLWISEDEILALLAPFKFSLAFFGLDSKVFFNLKLAADCLVTLLDPILILIKLTNDMDYYRVFFHRSYFVLLLLISLRNPPLSLFEFHFLIYDHIFFSPCTLHRLGSLFHHPLQTNNKTSISSHPLIAQVLVELDITILTMCELGLKSLGIFKIL</sequence>
<reference evidence="1 2" key="1">
    <citation type="journal article" date="2021" name="Hortic Res">
        <title>Chromosome-scale assembly of the Dendrobium chrysotoxum genome enhances the understanding of orchid evolution.</title>
        <authorList>
            <person name="Zhang Y."/>
            <person name="Zhang G.Q."/>
            <person name="Zhang D."/>
            <person name="Liu X.D."/>
            <person name="Xu X.Y."/>
            <person name="Sun W.H."/>
            <person name="Yu X."/>
            <person name="Zhu X."/>
            <person name="Wang Z.W."/>
            <person name="Zhao X."/>
            <person name="Zhong W.Y."/>
            <person name="Chen H."/>
            <person name="Yin W.L."/>
            <person name="Huang T."/>
            <person name="Niu S.C."/>
            <person name="Liu Z.J."/>
        </authorList>
    </citation>
    <scope>NUCLEOTIDE SEQUENCE [LARGE SCALE GENOMIC DNA]</scope>
    <source>
        <strain evidence="1">Lindl</strain>
    </source>
</reference>
<evidence type="ECO:0000313" key="2">
    <source>
        <dbReference type="Proteomes" id="UP000775213"/>
    </source>
</evidence>
<name>A0AAV7GNA9_DENCH</name>
<gene>
    <name evidence="1" type="ORF">IEQ34_015007</name>
</gene>
<dbReference type="AlphaFoldDB" id="A0AAV7GNA9"/>
<protein>
    <submittedName>
        <fullName evidence="1">Uncharacterized protein</fullName>
    </submittedName>
</protein>
<dbReference type="EMBL" id="JAGFBR010000013">
    <property type="protein sequence ID" value="KAH0457100.1"/>
    <property type="molecule type" value="Genomic_DNA"/>
</dbReference>
<organism evidence="1 2">
    <name type="scientific">Dendrobium chrysotoxum</name>
    <name type="common">Orchid</name>
    <dbReference type="NCBI Taxonomy" id="161865"/>
    <lineage>
        <taxon>Eukaryota</taxon>
        <taxon>Viridiplantae</taxon>
        <taxon>Streptophyta</taxon>
        <taxon>Embryophyta</taxon>
        <taxon>Tracheophyta</taxon>
        <taxon>Spermatophyta</taxon>
        <taxon>Magnoliopsida</taxon>
        <taxon>Liliopsida</taxon>
        <taxon>Asparagales</taxon>
        <taxon>Orchidaceae</taxon>
        <taxon>Epidendroideae</taxon>
        <taxon>Malaxideae</taxon>
        <taxon>Dendrobiinae</taxon>
        <taxon>Dendrobium</taxon>
    </lineage>
</organism>
<evidence type="ECO:0000313" key="1">
    <source>
        <dbReference type="EMBL" id="KAH0457100.1"/>
    </source>
</evidence>
<dbReference type="Proteomes" id="UP000775213">
    <property type="component" value="Unassembled WGS sequence"/>
</dbReference>
<keyword evidence="2" id="KW-1185">Reference proteome</keyword>
<comment type="caution">
    <text evidence="1">The sequence shown here is derived from an EMBL/GenBank/DDBJ whole genome shotgun (WGS) entry which is preliminary data.</text>
</comment>
<proteinExistence type="predicted"/>
<accession>A0AAV7GNA9</accession>